<name>A0AAU8T9D6_9BURK</name>
<dbReference type="RefSeq" id="WP_082094493.1">
    <property type="nucleotide sequence ID" value="NZ_CP010027.1"/>
</dbReference>
<dbReference type="InterPro" id="IPR013099">
    <property type="entry name" value="K_chnl_dom"/>
</dbReference>
<protein>
    <submittedName>
        <fullName evidence="2">Ion channel family protein</fullName>
    </submittedName>
</protein>
<dbReference type="SUPFAM" id="SSF81324">
    <property type="entry name" value="Voltage-gated potassium channels"/>
    <property type="match status" value="1"/>
</dbReference>
<accession>A0AAU8T9D6</accession>
<feature type="domain" description="Potassium channel" evidence="1">
    <location>
        <begin position="428"/>
        <end position="498"/>
    </location>
</feature>
<dbReference type="KEGG" id="bfn:OI25_6019"/>
<evidence type="ECO:0000313" key="2">
    <source>
        <dbReference type="EMBL" id="AJZ62927.1"/>
    </source>
</evidence>
<dbReference type="SUPFAM" id="SSF141571">
    <property type="entry name" value="Pentapeptide repeat-like"/>
    <property type="match status" value="1"/>
</dbReference>
<dbReference type="Proteomes" id="UP000032614">
    <property type="component" value="Chromosome 2"/>
</dbReference>
<reference evidence="2 3" key="1">
    <citation type="journal article" date="2015" name="Genome Announc.">
        <title>Complete genome sequences for 59 burkholderia isolates, both pathogenic and near neighbor.</title>
        <authorList>
            <person name="Johnson S.L."/>
            <person name="Bishop-Lilly K.A."/>
            <person name="Ladner J.T."/>
            <person name="Daligault H.E."/>
            <person name="Davenport K.W."/>
            <person name="Jaissle J."/>
            <person name="Frey K.G."/>
            <person name="Koroleva G.I."/>
            <person name="Bruce D.C."/>
            <person name="Coyne S.R."/>
            <person name="Broomall S.M."/>
            <person name="Li P.E."/>
            <person name="Teshima H."/>
            <person name="Gibbons H.S."/>
            <person name="Palacios G.F."/>
            <person name="Rosenzweig C.N."/>
            <person name="Redden C.L."/>
            <person name="Xu Y."/>
            <person name="Minogue T.D."/>
            <person name="Chain P.S."/>
        </authorList>
    </citation>
    <scope>NUCLEOTIDE SEQUENCE [LARGE SCALE GENOMIC DNA]</scope>
    <source>
        <strain evidence="2 3">ATCC BAA-463</strain>
    </source>
</reference>
<dbReference type="Pfam" id="PF07885">
    <property type="entry name" value="Ion_trans_2"/>
    <property type="match status" value="1"/>
</dbReference>
<gene>
    <name evidence="2" type="ORF">OI25_6019</name>
</gene>
<evidence type="ECO:0000313" key="3">
    <source>
        <dbReference type="Proteomes" id="UP000032614"/>
    </source>
</evidence>
<organism evidence="2 3">
    <name type="scientific">Paraburkholderia fungorum</name>
    <dbReference type="NCBI Taxonomy" id="134537"/>
    <lineage>
        <taxon>Bacteria</taxon>
        <taxon>Pseudomonadati</taxon>
        <taxon>Pseudomonadota</taxon>
        <taxon>Betaproteobacteria</taxon>
        <taxon>Burkholderiales</taxon>
        <taxon>Burkholderiaceae</taxon>
        <taxon>Paraburkholderia</taxon>
    </lineage>
</organism>
<dbReference type="GeneID" id="66521028"/>
<evidence type="ECO:0000259" key="1">
    <source>
        <dbReference type="Pfam" id="PF07885"/>
    </source>
</evidence>
<dbReference type="AlphaFoldDB" id="A0AAU8T9D6"/>
<dbReference type="EMBL" id="CP010027">
    <property type="protein sequence ID" value="AJZ62927.1"/>
    <property type="molecule type" value="Genomic_DNA"/>
</dbReference>
<dbReference type="Gene3D" id="1.10.287.70">
    <property type="match status" value="1"/>
</dbReference>
<sequence length="503" mass="58127">MSVPYTEPEILWAMPPHAFNEWRATNDIPLLLAYLAETLPAFSEWEATLPFSRDVMVRINRTSDLFKGSREKFALKRAGDAKGEEIFECTDVPLDNGANAWRKQRGAIEFGKFLPYFAWAKLTLKSNRFFPSRKRTGEYYEDFIFNSWTGANDGSGPTRAFLFREFAVLKIGQTVLPSGIMLGGRNLDFVDMDHLSITGDFHDSYCSAINYSSCRELSFYDTRLHAYTFHKCAMDKLSCTRARLHDFYFEHVNIFDLKISDCFVFRMGFTDSTITPFFSNCELRDVSFRPSSDATPFDVSTTYRLLRSAFQQSGLRREAADSYYNERIFERKSYFRPYTKPFNGQFPGMPYSGSLISVYAAWSRKKIQTDELPRVIRNVLSARIKLFQPKYLVRLARYRFRWLTSLIEWLIWGYGERPSRIFAAAFVIIGIYACLYDKLSIQINPRTDWTDSIYFSMVTFSTLGYGDFLPKTTLLKMLCGSEAIIGAFTMGLVVAGFSNRSRY</sequence>
<proteinExistence type="predicted"/>